<dbReference type="SUPFAM" id="SSF53187">
    <property type="entry name" value="Zn-dependent exopeptidases"/>
    <property type="match status" value="1"/>
</dbReference>
<dbReference type="RefSeq" id="WP_204720110.1">
    <property type="nucleotide sequence ID" value="NZ_JACSNR010000003.1"/>
</dbReference>
<dbReference type="Pfam" id="PF01546">
    <property type="entry name" value="Peptidase_M20"/>
    <property type="match status" value="1"/>
</dbReference>
<dbReference type="Gene3D" id="3.40.630.10">
    <property type="entry name" value="Zn peptidases"/>
    <property type="match status" value="1"/>
</dbReference>
<dbReference type="InterPro" id="IPR036264">
    <property type="entry name" value="Bact_exopeptidase_dim_dom"/>
</dbReference>
<keyword evidence="3" id="KW-0645">Protease</keyword>
<keyword evidence="6" id="KW-0862">Zinc</keyword>
<dbReference type="NCBIfam" id="TIGR01887">
    <property type="entry name" value="dipeptidaselike"/>
    <property type="match status" value="1"/>
</dbReference>
<evidence type="ECO:0000256" key="4">
    <source>
        <dbReference type="ARBA" id="ARBA00022723"/>
    </source>
</evidence>
<dbReference type="InterPro" id="IPR050072">
    <property type="entry name" value="Peptidase_M20A"/>
</dbReference>
<evidence type="ECO:0000256" key="3">
    <source>
        <dbReference type="ARBA" id="ARBA00022670"/>
    </source>
</evidence>
<name>A0ABS2GMT9_9FIRM</name>
<dbReference type="PANTHER" id="PTHR43808">
    <property type="entry name" value="ACETYLORNITHINE DEACETYLASE"/>
    <property type="match status" value="1"/>
</dbReference>
<dbReference type="InterPro" id="IPR002933">
    <property type="entry name" value="Peptidase_M20"/>
</dbReference>
<dbReference type="EC" id="3.4.13.-" evidence="9"/>
<keyword evidence="5 9" id="KW-0378">Hydrolase</keyword>
<evidence type="ECO:0000256" key="1">
    <source>
        <dbReference type="ARBA" id="ARBA00001947"/>
    </source>
</evidence>
<evidence type="ECO:0000256" key="2">
    <source>
        <dbReference type="ARBA" id="ARBA00006247"/>
    </source>
</evidence>
<organism evidence="9 10">
    <name type="scientific">Hydrogenoanaerobacterium saccharovorans</name>
    <dbReference type="NCBI Taxonomy" id="474960"/>
    <lineage>
        <taxon>Bacteria</taxon>
        <taxon>Bacillati</taxon>
        <taxon>Bacillota</taxon>
        <taxon>Clostridia</taxon>
        <taxon>Eubacteriales</taxon>
        <taxon>Oscillospiraceae</taxon>
        <taxon>Hydrogenoanaerobacterium</taxon>
    </lineage>
</organism>
<accession>A0ABS2GMT9</accession>
<keyword evidence="4" id="KW-0479">Metal-binding</keyword>
<evidence type="ECO:0000313" key="10">
    <source>
        <dbReference type="Proteomes" id="UP000724149"/>
    </source>
</evidence>
<dbReference type="PANTHER" id="PTHR43808:SF31">
    <property type="entry name" value="N-ACETYL-L-CITRULLINE DEACETYLASE"/>
    <property type="match status" value="1"/>
</dbReference>
<gene>
    <name evidence="9" type="ORF">H9X81_04310</name>
</gene>
<evidence type="ECO:0000256" key="5">
    <source>
        <dbReference type="ARBA" id="ARBA00022801"/>
    </source>
</evidence>
<dbReference type="GO" id="GO:0016805">
    <property type="term" value="F:dipeptidase activity"/>
    <property type="evidence" value="ECO:0007669"/>
    <property type="project" value="UniProtKB-KW"/>
</dbReference>
<proteinExistence type="inferred from homology"/>
<keyword evidence="10" id="KW-1185">Reference proteome</keyword>
<comment type="similarity">
    <text evidence="2">Belongs to the peptidase M20A family.</text>
</comment>
<reference evidence="9 10" key="1">
    <citation type="journal article" date="2021" name="Sci. Rep.">
        <title>The distribution of antibiotic resistance genes in chicken gut microbiota commensals.</title>
        <authorList>
            <person name="Juricova H."/>
            <person name="Matiasovicova J."/>
            <person name="Kubasova T."/>
            <person name="Cejkova D."/>
            <person name="Rychlik I."/>
        </authorList>
    </citation>
    <scope>NUCLEOTIDE SEQUENCE [LARGE SCALE GENOMIC DNA]</scope>
    <source>
        <strain evidence="9 10">An564</strain>
    </source>
</reference>
<keyword evidence="8" id="KW-0482">Metalloprotease</keyword>
<dbReference type="InterPro" id="IPR010964">
    <property type="entry name" value="M20A_pepV-rel"/>
</dbReference>
<protein>
    <submittedName>
        <fullName evidence="9">Sapep family Mn(2+)-dependent dipeptidase</fullName>
        <ecNumber evidence="9">3.4.13.-</ecNumber>
    </submittedName>
</protein>
<comment type="cofactor">
    <cofactor evidence="1">
        <name>Zn(2+)</name>
        <dbReference type="ChEBI" id="CHEBI:29105"/>
    </cofactor>
</comment>
<keyword evidence="7 9" id="KW-0224">Dipeptidase</keyword>
<dbReference type="SUPFAM" id="SSF55031">
    <property type="entry name" value="Bacterial exopeptidase dimerisation domain"/>
    <property type="match status" value="1"/>
</dbReference>
<sequence>MMNHRWIEEHVDAFIADNREALIRDLKTVIDIDSVEAPAEPNAPYGPGVRKALDAALEIARNLGLEAGECDGYMGYADVKGVSETQLATIAHLDVVPAGNGWNSDPFGMIEKDGWLIGRGVSDDKGPALLTLYMAKFFKEYCDQTGETLPYTLRVLLGCSEETGMTDVDYYLERNPMPAFCFTPDADFPVGYGEKGGFGGAFVSRKLSGNLRDFAGGVAGNVVPDRASALVKADIAALQETENVKIAAEGDCVRITGYGIGGHASKPQGTVNAIGLVVNYLLDNHLCTPEEETYLLMLRTLLSCTDGSSFGIACQDEVFDPLTCIGGTISMTDGVLRQTIDVRFPTCITGEKLIEKSKALAATGEAEFIPSRVNKPFYIHPESPAIDVLMNAYRSVTGSDKKPFTMGGGTYARHFANAVSFGPDDDAEKPDFVGSMHGANEGVNTEFMLSALKIYILAMAGLMDLTF</sequence>
<evidence type="ECO:0000313" key="9">
    <source>
        <dbReference type="EMBL" id="MBM6922916.1"/>
    </source>
</evidence>
<comment type="caution">
    <text evidence="9">The sequence shown here is derived from an EMBL/GenBank/DDBJ whole genome shotgun (WGS) entry which is preliminary data.</text>
</comment>
<evidence type="ECO:0000256" key="8">
    <source>
        <dbReference type="ARBA" id="ARBA00023049"/>
    </source>
</evidence>
<evidence type="ECO:0000256" key="6">
    <source>
        <dbReference type="ARBA" id="ARBA00022833"/>
    </source>
</evidence>
<dbReference type="Proteomes" id="UP000724149">
    <property type="component" value="Unassembled WGS sequence"/>
</dbReference>
<dbReference type="EMBL" id="JACSNR010000003">
    <property type="protein sequence ID" value="MBM6922916.1"/>
    <property type="molecule type" value="Genomic_DNA"/>
</dbReference>
<dbReference type="Gene3D" id="3.30.70.360">
    <property type="match status" value="2"/>
</dbReference>
<evidence type="ECO:0000256" key="7">
    <source>
        <dbReference type="ARBA" id="ARBA00022997"/>
    </source>
</evidence>